<evidence type="ECO:0000313" key="3">
    <source>
        <dbReference type="EMBL" id="GEL20964.1"/>
    </source>
</evidence>
<proteinExistence type="predicted"/>
<feature type="domain" description="Pyrroline-5-carboxylate reductase catalytic N-terminal" evidence="2">
    <location>
        <begin position="2"/>
        <end position="92"/>
    </location>
</feature>
<evidence type="ECO:0000256" key="1">
    <source>
        <dbReference type="ARBA" id="ARBA00023002"/>
    </source>
</evidence>
<keyword evidence="1" id="KW-0560">Oxidoreductase</keyword>
<dbReference type="PANTHER" id="PTHR14239:SF10">
    <property type="entry name" value="REDUCTASE"/>
    <property type="match status" value="1"/>
</dbReference>
<dbReference type="PANTHER" id="PTHR14239">
    <property type="entry name" value="DUDULIN-RELATED"/>
    <property type="match status" value="1"/>
</dbReference>
<comment type="caution">
    <text evidence="3">The sequence shown here is derived from an EMBL/GenBank/DDBJ whole genome shotgun (WGS) entry which is preliminary data.</text>
</comment>
<dbReference type="InterPro" id="IPR051267">
    <property type="entry name" value="STEAP_metalloreductase"/>
</dbReference>
<gene>
    <name evidence="3" type="ORF">PA7_48010</name>
</gene>
<dbReference type="InterPro" id="IPR028939">
    <property type="entry name" value="P5C_Rdtase_cat_N"/>
</dbReference>
<name>A0A511DBD3_9PSEU</name>
<dbReference type="GO" id="GO:0016491">
    <property type="term" value="F:oxidoreductase activity"/>
    <property type="evidence" value="ECO:0007669"/>
    <property type="project" value="UniProtKB-KW"/>
</dbReference>
<dbReference type="InterPro" id="IPR036291">
    <property type="entry name" value="NAD(P)-bd_dom_sf"/>
</dbReference>
<sequence length="209" mass="21675">MKVTIIGAGNMGRGIGTRVVAGGHEVEIIDRDPAEAQALAGELGGAATAPDPSAPLGGEVVVFAVYYPGIKDAVQQYADQLAGKVVVDITNPVNTDTWDSLATEPGSSSAEEVQGVVPSGTSVVKAFNTTFAATLVQGEVDDQRLDVLIAGDDEDAKRKVSQLVSDGGLRPLDVGPLRRAQQLENLGFLHIAIQQPLNLGFGSAIKLHP</sequence>
<reference evidence="3 4" key="1">
    <citation type="submission" date="2019-07" db="EMBL/GenBank/DDBJ databases">
        <title>Whole genome shotgun sequence of Pseudonocardia asaccharolytica NBRC 16224.</title>
        <authorList>
            <person name="Hosoyama A."/>
            <person name="Uohara A."/>
            <person name="Ohji S."/>
            <person name="Ichikawa N."/>
        </authorList>
    </citation>
    <scope>NUCLEOTIDE SEQUENCE [LARGE SCALE GENOMIC DNA]</scope>
    <source>
        <strain evidence="3 4">NBRC 16224</strain>
    </source>
</reference>
<dbReference type="STRING" id="1123024.GCA_000423625_04984"/>
<evidence type="ECO:0000259" key="2">
    <source>
        <dbReference type="Pfam" id="PF03807"/>
    </source>
</evidence>
<dbReference type="OrthoDB" id="5738121at2"/>
<dbReference type="Proteomes" id="UP000321328">
    <property type="component" value="Unassembled WGS sequence"/>
</dbReference>
<evidence type="ECO:0000313" key="4">
    <source>
        <dbReference type="Proteomes" id="UP000321328"/>
    </source>
</evidence>
<dbReference type="AlphaFoldDB" id="A0A511DBD3"/>
<accession>A0A511DBD3</accession>
<dbReference type="RefSeq" id="WP_028932043.1">
    <property type="nucleotide sequence ID" value="NZ_AUII01000057.1"/>
</dbReference>
<dbReference type="Gene3D" id="3.40.50.720">
    <property type="entry name" value="NAD(P)-binding Rossmann-like Domain"/>
    <property type="match status" value="1"/>
</dbReference>
<organism evidence="3 4">
    <name type="scientific">Pseudonocardia asaccharolytica DSM 44247 = NBRC 16224</name>
    <dbReference type="NCBI Taxonomy" id="1123024"/>
    <lineage>
        <taxon>Bacteria</taxon>
        <taxon>Bacillati</taxon>
        <taxon>Actinomycetota</taxon>
        <taxon>Actinomycetes</taxon>
        <taxon>Pseudonocardiales</taxon>
        <taxon>Pseudonocardiaceae</taxon>
        <taxon>Pseudonocardia</taxon>
    </lineage>
</organism>
<keyword evidence="4" id="KW-1185">Reference proteome</keyword>
<dbReference type="Pfam" id="PF03807">
    <property type="entry name" value="F420_oxidored"/>
    <property type="match status" value="1"/>
</dbReference>
<dbReference type="SUPFAM" id="SSF51735">
    <property type="entry name" value="NAD(P)-binding Rossmann-fold domains"/>
    <property type="match status" value="1"/>
</dbReference>
<protein>
    <submittedName>
        <fullName evidence="3">NADP oxidoreductase</fullName>
    </submittedName>
</protein>
<dbReference type="EMBL" id="BJVI01000121">
    <property type="protein sequence ID" value="GEL20964.1"/>
    <property type="molecule type" value="Genomic_DNA"/>
</dbReference>